<feature type="transmembrane region" description="Helical" evidence="19">
    <location>
        <begin position="218"/>
        <end position="239"/>
    </location>
</feature>
<protein>
    <recommendedName>
        <fullName evidence="6 19">Adenosylcobinamide-GDP ribazoletransferase</fullName>
        <ecNumber evidence="5 19">2.7.8.26</ecNumber>
    </recommendedName>
    <alternativeName>
        <fullName evidence="16 19">Cobalamin synthase</fullName>
    </alternativeName>
    <alternativeName>
        <fullName evidence="15 19">Cobalamin-5'-phosphate synthase</fullName>
    </alternativeName>
</protein>
<dbReference type="EMBL" id="JXYS01000025">
    <property type="protein sequence ID" value="KJF18099.1"/>
    <property type="molecule type" value="Genomic_DNA"/>
</dbReference>
<feature type="transmembrane region" description="Helical" evidence="19">
    <location>
        <begin position="194"/>
        <end position="211"/>
    </location>
</feature>
<proteinExistence type="inferred from homology"/>
<dbReference type="EC" id="2.7.8.26" evidence="5 19"/>
<dbReference type="Proteomes" id="UP000032360">
    <property type="component" value="Unassembled WGS sequence"/>
</dbReference>
<accession>A0A0D8HJN5</accession>
<evidence type="ECO:0000256" key="9">
    <source>
        <dbReference type="ARBA" id="ARBA00022679"/>
    </source>
</evidence>
<sequence>MRSFFASLSFLSIFPTRGRLSRGSLAVFPIVGMLLGLVIVIVSLLVHPFLGVIPFGGVLVGVDVVITGGLHLDGVADCGDGLIAPLSREKRLLVMAEPQIGAFGAITVGTVLLLRFSYLSSSFGFGALIIGGYGLSRAIMALLVISQKPARSNSMIGVFGLTKESETKSIMAVLIVEVVAIVAVMTLLEGARPLVGIVFGSLLAILVVWRARSCLGGVTGDVLGAAGVAFEVGFFLSAIR</sequence>
<dbReference type="UniPathway" id="UPA00148">
    <property type="reaction ID" value="UER00238"/>
</dbReference>
<comment type="cofactor">
    <cofactor evidence="1 19">
        <name>Mg(2+)</name>
        <dbReference type="ChEBI" id="CHEBI:18420"/>
    </cofactor>
</comment>
<keyword evidence="21" id="KW-1185">Reference proteome</keyword>
<evidence type="ECO:0000256" key="16">
    <source>
        <dbReference type="ARBA" id="ARBA00032853"/>
    </source>
</evidence>
<feature type="transmembrane region" description="Helical" evidence="19">
    <location>
        <begin position="170"/>
        <end position="188"/>
    </location>
</feature>
<gene>
    <name evidence="19 20" type="primary">cobS</name>
    <name evidence="20" type="ORF">AXFE_10000</name>
</gene>
<comment type="subcellular location">
    <subcellularLocation>
        <location evidence="2 19">Cell membrane</location>
        <topology evidence="2 19">Multi-pass membrane protein</topology>
    </subcellularLocation>
</comment>
<evidence type="ECO:0000256" key="15">
    <source>
        <dbReference type="ARBA" id="ARBA00032605"/>
    </source>
</evidence>
<evidence type="ECO:0000256" key="10">
    <source>
        <dbReference type="ARBA" id="ARBA00022692"/>
    </source>
</evidence>
<keyword evidence="12 19" id="KW-1133">Transmembrane helix</keyword>
<dbReference type="PANTHER" id="PTHR34148:SF1">
    <property type="entry name" value="ADENOSYLCOBINAMIDE-GDP RIBAZOLETRANSFERASE"/>
    <property type="match status" value="1"/>
</dbReference>
<evidence type="ECO:0000313" key="20">
    <source>
        <dbReference type="EMBL" id="KJF18099.1"/>
    </source>
</evidence>
<evidence type="ECO:0000256" key="19">
    <source>
        <dbReference type="HAMAP-Rule" id="MF_00719"/>
    </source>
</evidence>
<evidence type="ECO:0000256" key="13">
    <source>
        <dbReference type="ARBA" id="ARBA00023136"/>
    </source>
</evidence>
<dbReference type="PATRIC" id="fig|1280514.3.peg.1317"/>
<evidence type="ECO:0000256" key="7">
    <source>
        <dbReference type="ARBA" id="ARBA00022475"/>
    </source>
</evidence>
<evidence type="ECO:0000256" key="12">
    <source>
        <dbReference type="ARBA" id="ARBA00022989"/>
    </source>
</evidence>
<keyword evidence="11 19" id="KW-0460">Magnesium</keyword>
<evidence type="ECO:0000256" key="14">
    <source>
        <dbReference type="ARBA" id="ARBA00025228"/>
    </source>
</evidence>
<comment type="function">
    <text evidence="14 19">Joins adenosylcobinamide-GDP and alpha-ribazole to generate adenosylcobalamin (Ado-cobalamin). Also synthesizes adenosylcobalamin 5'-phosphate from adenosylcobinamide-GDP and alpha-ribazole 5'-phosphate.</text>
</comment>
<name>A0A0D8HJN5_9ACTN</name>
<dbReference type="GO" id="GO:0005886">
    <property type="term" value="C:plasma membrane"/>
    <property type="evidence" value="ECO:0007669"/>
    <property type="project" value="UniProtKB-SubCell"/>
</dbReference>
<dbReference type="AlphaFoldDB" id="A0A0D8HJN5"/>
<comment type="catalytic activity">
    <reaction evidence="18 19">
        <text>alpha-ribazole 5'-phosphate + adenosylcob(III)inamide-GDP = adenosylcob(III)alamin 5'-phosphate + GMP + H(+)</text>
        <dbReference type="Rhea" id="RHEA:23560"/>
        <dbReference type="ChEBI" id="CHEBI:15378"/>
        <dbReference type="ChEBI" id="CHEBI:57918"/>
        <dbReference type="ChEBI" id="CHEBI:58115"/>
        <dbReference type="ChEBI" id="CHEBI:60487"/>
        <dbReference type="ChEBI" id="CHEBI:60493"/>
        <dbReference type="EC" id="2.7.8.26"/>
    </reaction>
</comment>
<feature type="transmembrane region" description="Helical" evidence="19">
    <location>
        <begin position="124"/>
        <end position="145"/>
    </location>
</feature>
<comment type="catalytic activity">
    <reaction evidence="17 19">
        <text>alpha-ribazole + adenosylcob(III)inamide-GDP = adenosylcob(III)alamin + GMP + H(+)</text>
        <dbReference type="Rhea" id="RHEA:16049"/>
        <dbReference type="ChEBI" id="CHEBI:10329"/>
        <dbReference type="ChEBI" id="CHEBI:15378"/>
        <dbReference type="ChEBI" id="CHEBI:18408"/>
        <dbReference type="ChEBI" id="CHEBI:58115"/>
        <dbReference type="ChEBI" id="CHEBI:60487"/>
        <dbReference type="EC" id="2.7.8.26"/>
    </reaction>
</comment>
<evidence type="ECO:0000256" key="2">
    <source>
        <dbReference type="ARBA" id="ARBA00004651"/>
    </source>
</evidence>
<reference evidence="20 21" key="1">
    <citation type="submission" date="2015-01" db="EMBL/GenBank/DDBJ databases">
        <title>Draft genome of the acidophilic iron oxidizer Acidithrix ferrooxidans strain Py-F3.</title>
        <authorList>
            <person name="Poehlein A."/>
            <person name="Eisen S."/>
            <person name="Schloemann M."/>
            <person name="Johnson B.D."/>
            <person name="Daniel R."/>
            <person name="Muehling M."/>
        </authorList>
    </citation>
    <scope>NUCLEOTIDE SEQUENCE [LARGE SCALE GENOMIC DNA]</scope>
    <source>
        <strain evidence="20 21">Py-F3</strain>
    </source>
</reference>
<keyword evidence="13 19" id="KW-0472">Membrane</keyword>
<comment type="pathway">
    <text evidence="3 19">Cofactor biosynthesis; adenosylcobalamin biosynthesis; adenosylcobalamin from cob(II)yrinate a,c-diamide: step 7/7.</text>
</comment>
<keyword evidence="9 19" id="KW-0808">Transferase</keyword>
<dbReference type="InterPro" id="IPR003805">
    <property type="entry name" value="CobS"/>
</dbReference>
<dbReference type="GO" id="GO:0051073">
    <property type="term" value="F:adenosylcobinamide-GDP ribazoletransferase activity"/>
    <property type="evidence" value="ECO:0007669"/>
    <property type="project" value="UniProtKB-UniRule"/>
</dbReference>
<evidence type="ECO:0000256" key="8">
    <source>
        <dbReference type="ARBA" id="ARBA00022573"/>
    </source>
</evidence>
<dbReference type="RefSeq" id="WP_052604756.1">
    <property type="nucleotide sequence ID" value="NZ_JXYS01000025.1"/>
</dbReference>
<dbReference type="STRING" id="1280514.AXFE_10000"/>
<dbReference type="PANTHER" id="PTHR34148">
    <property type="entry name" value="ADENOSYLCOBINAMIDE-GDP RIBAZOLETRANSFERASE"/>
    <property type="match status" value="1"/>
</dbReference>
<evidence type="ECO:0000256" key="5">
    <source>
        <dbReference type="ARBA" id="ARBA00013200"/>
    </source>
</evidence>
<keyword evidence="8 19" id="KW-0169">Cobalamin biosynthesis</keyword>
<feature type="transmembrane region" description="Helical" evidence="19">
    <location>
        <begin position="100"/>
        <end position="118"/>
    </location>
</feature>
<comment type="caution">
    <text evidence="20">The sequence shown here is derived from an EMBL/GenBank/DDBJ whole genome shotgun (WGS) entry which is preliminary data.</text>
</comment>
<dbReference type="Pfam" id="PF02654">
    <property type="entry name" value="CobS"/>
    <property type="match status" value="1"/>
</dbReference>
<dbReference type="GO" id="GO:0009236">
    <property type="term" value="P:cobalamin biosynthetic process"/>
    <property type="evidence" value="ECO:0007669"/>
    <property type="project" value="UniProtKB-UniRule"/>
</dbReference>
<evidence type="ECO:0000256" key="1">
    <source>
        <dbReference type="ARBA" id="ARBA00001946"/>
    </source>
</evidence>
<keyword evidence="7 19" id="KW-1003">Cell membrane</keyword>
<dbReference type="GO" id="GO:0008818">
    <property type="term" value="F:cobalamin 5'-phosphate synthase activity"/>
    <property type="evidence" value="ECO:0007669"/>
    <property type="project" value="UniProtKB-UniRule"/>
</dbReference>
<evidence type="ECO:0000256" key="17">
    <source>
        <dbReference type="ARBA" id="ARBA00048623"/>
    </source>
</evidence>
<evidence type="ECO:0000256" key="4">
    <source>
        <dbReference type="ARBA" id="ARBA00010561"/>
    </source>
</evidence>
<organism evidence="20 21">
    <name type="scientific">Acidithrix ferrooxidans</name>
    <dbReference type="NCBI Taxonomy" id="1280514"/>
    <lineage>
        <taxon>Bacteria</taxon>
        <taxon>Bacillati</taxon>
        <taxon>Actinomycetota</taxon>
        <taxon>Acidimicrobiia</taxon>
        <taxon>Acidimicrobiales</taxon>
        <taxon>Acidimicrobiaceae</taxon>
        <taxon>Acidithrix</taxon>
    </lineage>
</organism>
<evidence type="ECO:0000256" key="18">
    <source>
        <dbReference type="ARBA" id="ARBA00049504"/>
    </source>
</evidence>
<feature type="transmembrane region" description="Helical" evidence="19">
    <location>
        <begin position="28"/>
        <end position="46"/>
    </location>
</feature>
<evidence type="ECO:0000256" key="6">
    <source>
        <dbReference type="ARBA" id="ARBA00015850"/>
    </source>
</evidence>
<keyword evidence="10 19" id="KW-0812">Transmembrane</keyword>
<evidence type="ECO:0000256" key="11">
    <source>
        <dbReference type="ARBA" id="ARBA00022842"/>
    </source>
</evidence>
<evidence type="ECO:0000256" key="3">
    <source>
        <dbReference type="ARBA" id="ARBA00004663"/>
    </source>
</evidence>
<evidence type="ECO:0000313" key="21">
    <source>
        <dbReference type="Proteomes" id="UP000032360"/>
    </source>
</evidence>
<dbReference type="OrthoDB" id="9794223at2"/>
<dbReference type="HAMAP" id="MF_00719">
    <property type="entry name" value="CobS"/>
    <property type="match status" value="1"/>
</dbReference>
<comment type="similarity">
    <text evidence="4 19">Belongs to the CobS family.</text>
</comment>